<accession>A0A1C3RFY4</accession>
<dbReference type="EMBL" id="FLYE01000011">
    <property type="protein sequence ID" value="SCA56124.1"/>
    <property type="molecule type" value="Genomic_DNA"/>
</dbReference>
<feature type="modified residue" description="4-aspartylphosphate" evidence="2">
    <location>
        <position position="55"/>
    </location>
</feature>
<dbReference type="SUPFAM" id="SSF52172">
    <property type="entry name" value="CheY-like"/>
    <property type="match status" value="1"/>
</dbReference>
<feature type="domain" description="Response regulatory" evidence="3">
    <location>
        <begin position="3"/>
        <end position="119"/>
    </location>
</feature>
<proteinExistence type="predicted"/>
<dbReference type="RefSeq" id="WP_069186811.1">
    <property type="nucleotide sequence ID" value="NZ_FLYE01000011.1"/>
</dbReference>
<organism evidence="4 5">
    <name type="scientific">Candidatus Terasakiella magnetica</name>
    <dbReference type="NCBI Taxonomy" id="1867952"/>
    <lineage>
        <taxon>Bacteria</taxon>
        <taxon>Pseudomonadati</taxon>
        <taxon>Pseudomonadota</taxon>
        <taxon>Alphaproteobacteria</taxon>
        <taxon>Rhodospirillales</taxon>
        <taxon>Terasakiellaceae</taxon>
        <taxon>Terasakiella</taxon>
    </lineage>
</organism>
<dbReference type="GO" id="GO:0000160">
    <property type="term" value="P:phosphorelay signal transduction system"/>
    <property type="evidence" value="ECO:0007669"/>
    <property type="project" value="InterPro"/>
</dbReference>
<dbReference type="InterPro" id="IPR011006">
    <property type="entry name" value="CheY-like_superfamily"/>
</dbReference>
<dbReference type="InterPro" id="IPR001789">
    <property type="entry name" value="Sig_transdc_resp-reg_receiver"/>
</dbReference>
<dbReference type="Gene3D" id="3.40.50.2300">
    <property type="match status" value="1"/>
</dbReference>
<dbReference type="STRING" id="1867952.MTBPR1_190002"/>
<reference evidence="4 5" key="1">
    <citation type="submission" date="2016-07" db="EMBL/GenBank/DDBJ databases">
        <authorList>
            <person name="Lefevre C.T."/>
        </authorList>
    </citation>
    <scope>NUCLEOTIDE SEQUENCE [LARGE SCALE GENOMIC DNA]</scope>
    <source>
        <strain evidence="4">PR1</strain>
    </source>
</reference>
<keyword evidence="5" id="KW-1185">Reference proteome</keyword>
<sequence>MPKILFVDDEDLVLEGIRRNLMQMRDDWQFHYVNNAQDAVKTVEQEEDIDFCITDIRMPFFDGFQLISYLEKQHPKISIFVLSGQCDHAERTRFEERNILFFEKPFPAEMLTTAIEMKIFEKSF</sequence>
<protein>
    <recommendedName>
        <fullName evidence="3">Response regulatory domain-containing protein</fullName>
    </recommendedName>
</protein>
<dbReference type="SMART" id="SM00448">
    <property type="entry name" value="REC"/>
    <property type="match status" value="1"/>
</dbReference>
<evidence type="ECO:0000256" key="2">
    <source>
        <dbReference type="PROSITE-ProRule" id="PRU00169"/>
    </source>
</evidence>
<dbReference type="PROSITE" id="PS50110">
    <property type="entry name" value="RESPONSE_REGULATORY"/>
    <property type="match status" value="1"/>
</dbReference>
<evidence type="ECO:0000256" key="1">
    <source>
        <dbReference type="ARBA" id="ARBA00022553"/>
    </source>
</evidence>
<gene>
    <name evidence="4" type="ORF">MTBPR1_190002</name>
</gene>
<keyword evidence="1 2" id="KW-0597">Phosphoprotein</keyword>
<name>A0A1C3RFY4_9PROT</name>
<dbReference type="PANTHER" id="PTHR44591">
    <property type="entry name" value="STRESS RESPONSE REGULATOR PROTEIN 1"/>
    <property type="match status" value="1"/>
</dbReference>
<dbReference type="Proteomes" id="UP000231658">
    <property type="component" value="Unassembled WGS sequence"/>
</dbReference>
<dbReference type="Pfam" id="PF00072">
    <property type="entry name" value="Response_reg"/>
    <property type="match status" value="1"/>
</dbReference>
<evidence type="ECO:0000313" key="4">
    <source>
        <dbReference type="EMBL" id="SCA56124.1"/>
    </source>
</evidence>
<dbReference type="AlphaFoldDB" id="A0A1C3RFY4"/>
<evidence type="ECO:0000259" key="3">
    <source>
        <dbReference type="PROSITE" id="PS50110"/>
    </source>
</evidence>
<dbReference type="OrthoDB" id="7360446at2"/>
<dbReference type="InterPro" id="IPR050595">
    <property type="entry name" value="Bact_response_regulator"/>
</dbReference>
<dbReference type="PANTHER" id="PTHR44591:SF3">
    <property type="entry name" value="RESPONSE REGULATORY DOMAIN-CONTAINING PROTEIN"/>
    <property type="match status" value="1"/>
</dbReference>
<evidence type="ECO:0000313" key="5">
    <source>
        <dbReference type="Proteomes" id="UP000231658"/>
    </source>
</evidence>